<comment type="similarity">
    <text evidence="1">Belongs to the ABC transporter superfamily.</text>
</comment>
<protein>
    <submittedName>
        <fullName evidence="5">Uncharacterized protein</fullName>
    </submittedName>
</protein>
<comment type="caution">
    <text evidence="5">The sequence shown here is derived from an EMBL/GenBank/DDBJ whole genome shotgun (WGS) entry which is preliminary data.</text>
</comment>
<keyword evidence="4" id="KW-0067">ATP-binding</keyword>
<organism evidence="5 6">
    <name type="scientific">Planomonospora alba</name>
    <dbReference type="NCBI Taxonomy" id="161354"/>
    <lineage>
        <taxon>Bacteria</taxon>
        <taxon>Bacillati</taxon>
        <taxon>Actinomycetota</taxon>
        <taxon>Actinomycetes</taxon>
        <taxon>Streptosporangiales</taxon>
        <taxon>Streptosporangiaceae</taxon>
        <taxon>Planomonospora</taxon>
    </lineage>
</organism>
<dbReference type="InterPro" id="IPR027417">
    <property type="entry name" value="P-loop_NTPase"/>
</dbReference>
<evidence type="ECO:0000313" key="6">
    <source>
        <dbReference type="Proteomes" id="UP001500320"/>
    </source>
</evidence>
<dbReference type="InterPro" id="IPR050319">
    <property type="entry name" value="ABC_transp_ATP-bind"/>
</dbReference>
<keyword evidence="3" id="KW-0547">Nucleotide-binding</keyword>
<proteinExistence type="inferred from homology"/>
<reference evidence="6" key="1">
    <citation type="journal article" date="2019" name="Int. J. Syst. Evol. Microbiol.">
        <title>The Global Catalogue of Microorganisms (GCM) 10K type strain sequencing project: providing services to taxonomists for standard genome sequencing and annotation.</title>
        <authorList>
            <consortium name="The Broad Institute Genomics Platform"/>
            <consortium name="The Broad Institute Genome Sequencing Center for Infectious Disease"/>
            <person name="Wu L."/>
            <person name="Ma J."/>
        </authorList>
    </citation>
    <scope>NUCLEOTIDE SEQUENCE [LARGE SCALE GENOMIC DNA]</scope>
    <source>
        <strain evidence="6">JCM 9373</strain>
    </source>
</reference>
<dbReference type="PANTHER" id="PTHR43776">
    <property type="entry name" value="TRANSPORT ATP-BINDING PROTEIN"/>
    <property type="match status" value="1"/>
</dbReference>
<accession>A0ABP6NW87</accession>
<dbReference type="PANTHER" id="PTHR43776:SF7">
    <property type="entry name" value="D,D-DIPEPTIDE TRANSPORT ATP-BINDING PROTEIN DDPF-RELATED"/>
    <property type="match status" value="1"/>
</dbReference>
<evidence type="ECO:0000313" key="5">
    <source>
        <dbReference type="EMBL" id="GAA3159056.1"/>
    </source>
</evidence>
<evidence type="ECO:0000256" key="4">
    <source>
        <dbReference type="ARBA" id="ARBA00022840"/>
    </source>
</evidence>
<evidence type="ECO:0000256" key="1">
    <source>
        <dbReference type="ARBA" id="ARBA00005417"/>
    </source>
</evidence>
<keyword evidence="2" id="KW-0813">Transport</keyword>
<gene>
    <name evidence="5" type="ORF">GCM10010466_57300</name>
</gene>
<evidence type="ECO:0000256" key="2">
    <source>
        <dbReference type="ARBA" id="ARBA00022448"/>
    </source>
</evidence>
<dbReference type="SUPFAM" id="SSF52540">
    <property type="entry name" value="P-loop containing nucleoside triphosphate hydrolases"/>
    <property type="match status" value="1"/>
</dbReference>
<dbReference type="EMBL" id="BAAAUT010000061">
    <property type="protein sequence ID" value="GAA3159056.1"/>
    <property type="molecule type" value="Genomic_DNA"/>
</dbReference>
<evidence type="ECO:0000256" key="3">
    <source>
        <dbReference type="ARBA" id="ARBA00022741"/>
    </source>
</evidence>
<name>A0ABP6NW87_9ACTN</name>
<sequence length="74" mass="8226">MLDLLADIQAQDGTCVVFVSHDLPVVHHVSDRVLVMRDGRVVEEGDVDDVFLLPRHPYTRRPLAAVPEALRSAP</sequence>
<keyword evidence="6" id="KW-1185">Reference proteome</keyword>
<dbReference type="Proteomes" id="UP001500320">
    <property type="component" value="Unassembled WGS sequence"/>
</dbReference>
<dbReference type="Gene3D" id="3.40.50.300">
    <property type="entry name" value="P-loop containing nucleotide triphosphate hydrolases"/>
    <property type="match status" value="1"/>
</dbReference>